<dbReference type="CDD" id="cd00483">
    <property type="entry name" value="HPPK"/>
    <property type="match status" value="1"/>
</dbReference>
<dbReference type="InterPro" id="IPR000489">
    <property type="entry name" value="Pterin-binding_dom"/>
</dbReference>
<keyword evidence="11" id="KW-0067">ATP-binding</keyword>
<dbReference type="Pfam" id="PF00809">
    <property type="entry name" value="Pterin_bind"/>
    <property type="match status" value="1"/>
</dbReference>
<comment type="cofactor">
    <cofactor evidence="3">
        <name>Mg(2+)</name>
        <dbReference type="ChEBI" id="CHEBI:18420"/>
    </cofactor>
</comment>
<evidence type="ECO:0000256" key="9">
    <source>
        <dbReference type="ARBA" id="ARBA00022741"/>
    </source>
</evidence>
<evidence type="ECO:0000256" key="7">
    <source>
        <dbReference type="ARBA" id="ARBA00022679"/>
    </source>
</evidence>
<evidence type="ECO:0000256" key="1">
    <source>
        <dbReference type="ARBA" id="ARBA00000012"/>
    </source>
</evidence>
<dbReference type="InterPro" id="IPR011005">
    <property type="entry name" value="Dihydropteroate_synth-like_sf"/>
</dbReference>
<comment type="catalytic activity">
    <reaction evidence="2">
        <text>6-hydroxymethyl-7,8-dihydropterin + ATP = (7,8-dihydropterin-6-yl)methyl diphosphate + AMP + H(+)</text>
        <dbReference type="Rhea" id="RHEA:11412"/>
        <dbReference type="ChEBI" id="CHEBI:15378"/>
        <dbReference type="ChEBI" id="CHEBI:30616"/>
        <dbReference type="ChEBI" id="CHEBI:44841"/>
        <dbReference type="ChEBI" id="CHEBI:72950"/>
        <dbReference type="ChEBI" id="CHEBI:456215"/>
        <dbReference type="EC" id="2.7.6.3"/>
    </reaction>
</comment>
<evidence type="ECO:0000256" key="10">
    <source>
        <dbReference type="ARBA" id="ARBA00022777"/>
    </source>
</evidence>
<dbReference type="PANTHER" id="PTHR20941:SF1">
    <property type="entry name" value="FOLIC ACID SYNTHESIS PROTEIN FOL1"/>
    <property type="match status" value="1"/>
</dbReference>
<keyword evidence="17" id="KW-1185">Reference proteome</keyword>
<dbReference type="SUPFAM" id="SSF55083">
    <property type="entry name" value="6-hydroxymethyl-7,8-dihydropterin pyrophosphokinase, HPPK"/>
    <property type="match status" value="1"/>
</dbReference>
<evidence type="ECO:0000256" key="11">
    <source>
        <dbReference type="ARBA" id="ARBA00022840"/>
    </source>
</evidence>
<dbReference type="NCBIfam" id="TIGR01496">
    <property type="entry name" value="DHPS"/>
    <property type="match status" value="1"/>
</dbReference>
<comment type="pathway">
    <text evidence="5">Cofactor biosynthesis; tetrahydrofolate biosynthesis; 2-amino-4-hydroxy-6-hydroxymethyl-7,8-dihydropteridine diphosphate from 7,8-dihydroneopterin triphosphate: step 4/4.</text>
</comment>
<keyword evidence="10" id="KW-0418">Kinase</keyword>
<keyword evidence="9" id="KW-0547">Nucleotide-binding</keyword>
<dbReference type="PROSITE" id="PS00792">
    <property type="entry name" value="DHPS_1"/>
    <property type="match status" value="1"/>
</dbReference>
<dbReference type="InterPro" id="IPR035907">
    <property type="entry name" value="Hppk_sf"/>
</dbReference>
<accession>A0ABR4AAV4</accession>
<dbReference type="CDD" id="cd00739">
    <property type="entry name" value="DHPS"/>
    <property type="match status" value="1"/>
</dbReference>
<keyword evidence="14" id="KW-0511">Multifunctional enzyme</keyword>
<comment type="similarity">
    <text evidence="6">In the C-terminal section; belongs to the DHPS family.</text>
</comment>
<gene>
    <name evidence="16" type="ORF">N7G274_006921</name>
</gene>
<evidence type="ECO:0000256" key="5">
    <source>
        <dbReference type="ARBA" id="ARBA00005051"/>
    </source>
</evidence>
<organism evidence="16 17">
    <name type="scientific">Stereocaulon virgatum</name>
    <dbReference type="NCBI Taxonomy" id="373712"/>
    <lineage>
        <taxon>Eukaryota</taxon>
        <taxon>Fungi</taxon>
        <taxon>Dikarya</taxon>
        <taxon>Ascomycota</taxon>
        <taxon>Pezizomycotina</taxon>
        <taxon>Lecanoromycetes</taxon>
        <taxon>OSLEUM clade</taxon>
        <taxon>Lecanoromycetidae</taxon>
        <taxon>Lecanorales</taxon>
        <taxon>Lecanorineae</taxon>
        <taxon>Stereocaulaceae</taxon>
        <taxon>Stereocaulon</taxon>
    </lineage>
</organism>
<dbReference type="Pfam" id="PF01288">
    <property type="entry name" value="HPPK"/>
    <property type="match status" value="1"/>
</dbReference>
<comment type="catalytic activity">
    <reaction evidence="1">
        <text>(7,8-dihydropterin-6-yl)methyl diphosphate + 4-aminobenzoate = 7,8-dihydropteroate + diphosphate</text>
        <dbReference type="Rhea" id="RHEA:19949"/>
        <dbReference type="ChEBI" id="CHEBI:17836"/>
        <dbReference type="ChEBI" id="CHEBI:17839"/>
        <dbReference type="ChEBI" id="CHEBI:33019"/>
        <dbReference type="ChEBI" id="CHEBI:72950"/>
        <dbReference type="EC" id="2.5.1.15"/>
    </reaction>
</comment>
<dbReference type="InterPro" id="IPR000550">
    <property type="entry name" value="Hppk"/>
</dbReference>
<dbReference type="Proteomes" id="UP001590950">
    <property type="component" value="Unassembled WGS sequence"/>
</dbReference>
<comment type="caution">
    <text evidence="16">The sequence shown here is derived from an EMBL/GenBank/DDBJ whole genome shotgun (WGS) entry which is preliminary data.</text>
</comment>
<evidence type="ECO:0000256" key="6">
    <source>
        <dbReference type="ARBA" id="ARBA00009951"/>
    </source>
</evidence>
<evidence type="ECO:0000256" key="12">
    <source>
        <dbReference type="ARBA" id="ARBA00022842"/>
    </source>
</evidence>
<evidence type="ECO:0000256" key="2">
    <source>
        <dbReference type="ARBA" id="ARBA00000198"/>
    </source>
</evidence>
<evidence type="ECO:0000256" key="13">
    <source>
        <dbReference type="ARBA" id="ARBA00022909"/>
    </source>
</evidence>
<evidence type="ECO:0000313" key="16">
    <source>
        <dbReference type="EMBL" id="KAL2040478.1"/>
    </source>
</evidence>
<dbReference type="InterPro" id="IPR006390">
    <property type="entry name" value="DHP_synth_dom"/>
</dbReference>
<protein>
    <recommendedName>
        <fullName evidence="15">Pterin-binding domain-containing protein</fullName>
    </recommendedName>
</protein>
<dbReference type="PROSITE" id="PS50972">
    <property type="entry name" value="PTERIN_BINDING"/>
    <property type="match status" value="1"/>
</dbReference>
<name>A0ABR4AAV4_9LECA</name>
<evidence type="ECO:0000256" key="3">
    <source>
        <dbReference type="ARBA" id="ARBA00001946"/>
    </source>
</evidence>
<keyword evidence="8" id="KW-0479">Metal-binding</keyword>
<sequence>MHSHRQLLQSNLAFCSPRLSNISALSPRVVFAAYAFTRSYSTPVIPRPWDTESRLIAPSTKEDGSWGKEVSPSAGVLRVSHVQLGQSERSKSDPGARQGQRRAYIALGSNIGDRIATIESACHVMHDRGLKVTRTSALYETKAMYMEDQQNFINGACEIETFLSPLELLDQLKAIEKDLGRVKTIENGPRTIDLDILLYDNEIYEDGRLSIPHKRMLEREFVLRPLCDLVPFKTLPMPSSITNLQSSLDTLPPSTEVLSPLTPLSSQTDPISSQNPSRPTHLMAILNLTPDSFSDGGLHPTANPVSIIPTLQLYLSQSNPVSILDVGGQSTRPFAPQISAEEELSRILPTIKLIRSNPSFQKLVISVDTYRASVAAAAIEVGADIINDVSAGQMDEEMLDTIARLGCTCVLMHMRGTPETMNKLTDYPDGIINGVGNELLARVREAELAGVRRWRMMLDPGIGFAKTQTQNLELLRDFSRLRDFEGLRGIPWVVGASRKGFIGKITGVEEASERKWGTAATITAAVQGGADVVRVHDVGEMGQVIKMADAIWRAR</sequence>
<evidence type="ECO:0000256" key="4">
    <source>
        <dbReference type="ARBA" id="ARBA00004763"/>
    </source>
</evidence>
<comment type="pathway">
    <text evidence="4">Cofactor biosynthesis; tetrahydrofolate biosynthesis; 7,8-dihydrofolate from 2-amino-4-hydroxy-6-hydroxymethyl-7,8-dihydropteridine diphosphate and 4-aminobenzoate: step 1/2.</text>
</comment>
<evidence type="ECO:0000256" key="8">
    <source>
        <dbReference type="ARBA" id="ARBA00022723"/>
    </source>
</evidence>
<dbReference type="SUPFAM" id="SSF51717">
    <property type="entry name" value="Dihydropteroate synthetase-like"/>
    <property type="match status" value="1"/>
</dbReference>
<evidence type="ECO:0000259" key="15">
    <source>
        <dbReference type="PROSITE" id="PS50972"/>
    </source>
</evidence>
<evidence type="ECO:0000256" key="14">
    <source>
        <dbReference type="ARBA" id="ARBA00023268"/>
    </source>
</evidence>
<keyword evidence="12" id="KW-0460">Magnesium</keyword>
<keyword evidence="13" id="KW-0289">Folate biosynthesis</keyword>
<evidence type="ECO:0000313" key="17">
    <source>
        <dbReference type="Proteomes" id="UP001590950"/>
    </source>
</evidence>
<reference evidence="16 17" key="1">
    <citation type="submission" date="2024-09" db="EMBL/GenBank/DDBJ databases">
        <title>Rethinking Asexuality: The Enigmatic Case of Functional Sexual Genes in Lepraria (Stereocaulaceae).</title>
        <authorList>
            <person name="Doellman M."/>
            <person name="Sun Y."/>
            <person name="Barcenas-Pena A."/>
            <person name="Lumbsch H.T."/>
            <person name="Grewe F."/>
        </authorList>
    </citation>
    <scope>NUCLEOTIDE SEQUENCE [LARGE SCALE GENOMIC DNA]</scope>
    <source>
        <strain evidence="16 17">Mercado 3170</strain>
    </source>
</reference>
<proteinExistence type="inferred from homology"/>
<keyword evidence="7" id="KW-0808">Transferase</keyword>
<dbReference type="Gene3D" id="3.20.20.20">
    <property type="entry name" value="Dihydropteroate synthase-like"/>
    <property type="match status" value="1"/>
</dbReference>
<feature type="domain" description="Pterin-binding" evidence="15">
    <location>
        <begin position="280"/>
        <end position="546"/>
    </location>
</feature>
<dbReference type="Gene3D" id="3.30.70.560">
    <property type="entry name" value="7,8-Dihydro-6-hydroxymethylpterin-pyrophosphokinase HPPK"/>
    <property type="match status" value="1"/>
</dbReference>
<dbReference type="EMBL" id="JBEFKJ010000021">
    <property type="protein sequence ID" value="KAL2040478.1"/>
    <property type="molecule type" value="Genomic_DNA"/>
</dbReference>
<dbReference type="PANTHER" id="PTHR20941">
    <property type="entry name" value="FOLATE SYNTHESIS PROTEINS"/>
    <property type="match status" value="1"/>
</dbReference>
<dbReference type="NCBIfam" id="TIGR01498">
    <property type="entry name" value="folK"/>
    <property type="match status" value="1"/>
</dbReference>
<dbReference type="InterPro" id="IPR045031">
    <property type="entry name" value="DHP_synth-like"/>
</dbReference>